<feature type="compositionally biased region" description="Basic and acidic residues" evidence="1">
    <location>
        <begin position="1107"/>
        <end position="1121"/>
    </location>
</feature>
<accession>A0A1R1YRV1</accession>
<dbReference type="Gene3D" id="3.40.50.150">
    <property type="entry name" value="Vaccinia Virus protein VP39"/>
    <property type="match status" value="2"/>
</dbReference>
<feature type="compositionally biased region" description="Basic and acidic residues" evidence="1">
    <location>
        <begin position="1156"/>
        <end position="1171"/>
    </location>
</feature>
<organism evidence="2 3">
    <name type="scientific">Smittium culicis</name>
    <dbReference type="NCBI Taxonomy" id="133412"/>
    <lineage>
        <taxon>Eukaryota</taxon>
        <taxon>Fungi</taxon>
        <taxon>Fungi incertae sedis</taxon>
        <taxon>Zoopagomycota</taxon>
        <taxon>Kickxellomycotina</taxon>
        <taxon>Harpellomycetes</taxon>
        <taxon>Harpellales</taxon>
        <taxon>Legeriomycetaceae</taxon>
        <taxon>Smittium</taxon>
    </lineage>
</organism>
<comment type="caution">
    <text evidence="2">The sequence shown here is derived from an EMBL/GenBank/DDBJ whole genome shotgun (WGS) entry which is preliminary data.</text>
</comment>
<dbReference type="Proteomes" id="UP000187429">
    <property type="component" value="Unassembled WGS sequence"/>
</dbReference>
<name>A0A1R1YRV1_9FUNG</name>
<feature type="region of interest" description="Disordered" evidence="1">
    <location>
        <begin position="1097"/>
        <end position="1171"/>
    </location>
</feature>
<evidence type="ECO:0000313" key="2">
    <source>
        <dbReference type="EMBL" id="OMJ29575.1"/>
    </source>
</evidence>
<proteinExistence type="predicted"/>
<feature type="compositionally biased region" description="Acidic residues" evidence="1">
    <location>
        <begin position="1142"/>
        <end position="1155"/>
    </location>
</feature>
<gene>
    <name evidence="2" type="ORF">AYI69_g919</name>
</gene>
<dbReference type="SUPFAM" id="SSF53335">
    <property type="entry name" value="S-adenosyl-L-methionine-dependent methyltransferases"/>
    <property type="match status" value="2"/>
</dbReference>
<keyword evidence="3" id="KW-1185">Reference proteome</keyword>
<dbReference type="InterPro" id="IPR029063">
    <property type="entry name" value="SAM-dependent_MTases_sf"/>
</dbReference>
<feature type="compositionally biased region" description="Low complexity" evidence="1">
    <location>
        <begin position="1132"/>
        <end position="1141"/>
    </location>
</feature>
<evidence type="ECO:0008006" key="4">
    <source>
        <dbReference type="Google" id="ProtNLM"/>
    </source>
</evidence>
<reference evidence="3" key="1">
    <citation type="submission" date="2017-01" db="EMBL/GenBank/DDBJ databases">
        <authorList>
            <person name="Wang Y."/>
            <person name="White M."/>
            <person name="Kvist S."/>
            <person name="Moncalvo J.-M."/>
        </authorList>
    </citation>
    <scope>NUCLEOTIDE SEQUENCE [LARGE SCALE GENOMIC DNA]</scope>
    <source>
        <strain evidence="3">ID-206-W2</strain>
    </source>
</reference>
<evidence type="ECO:0000313" key="3">
    <source>
        <dbReference type="Proteomes" id="UP000187429"/>
    </source>
</evidence>
<dbReference type="OrthoDB" id="161570at2759"/>
<dbReference type="EMBL" id="LSSM01000246">
    <property type="protein sequence ID" value="OMJ29575.1"/>
    <property type="molecule type" value="Genomic_DNA"/>
</dbReference>
<protein>
    <recommendedName>
        <fullName evidence="4">DNA methylase N-4/N-6 domain-containing protein</fullName>
    </recommendedName>
</protein>
<evidence type="ECO:0000256" key="1">
    <source>
        <dbReference type="SAM" id="MobiDB-lite"/>
    </source>
</evidence>
<sequence>MEQKNLLNTFYPQDAGTINLPHKEMALSDYKFFYKINDQVKAQISEKNYYQVFGDEVQPNNSDLWQLGNIVAVSRGDLVVEFVDLVKSTIDLIEDSFDKNKEGLDITNNNRVILNSSKFCERYPLNSSKVRVLTKTINGDGRISNLLESKKKSKAAQKRKNSEKVSLAKNKRNQLLQETISMLEEQIVIIDTKQIKNDSSEKAIKYCFSEHDPKSHQHLPIYFAKDPVDSVKNILEKTNSHTEKIDSHFEIKIPKSNRKAKIDKKNQKSTAITQLLLSSHVTEYIQDDIDYSYNRNDTTSSDLWDFKSGLYESTNTLNRKFLKDADDKSCKSQKFNTLISQEFDSKPISENRFNNKDLFIYQSGQQDRCALCKEKEQYGDLDSDEELMNIINPMYNSSYELGLFATEFPFILNPKKTPAIKKLQEKNGTTYDPGNGGSSENFKKYWVHDCCARFSPRVLIDESLNSETIWYNVSSEIIRGRNLDAQEIENSDSITFNYGVSSDIAKPTDDKVFGSIIETNQQALTDSNSLNTSVIEWSQAKLDIKTDIGPIGIGSYVGDIEDYSHTPYFTRDNCLTSIKPSYSSLGEKKMKNSLDNRHSFLSPIPPISNLSSYGPTRSTLWSLPVYSTYFNISGRAPRWATHSGTDYHGTWLPQTVRRSLLRFTKQEELVLSNFLGRGTDVIESFLLKRKCVGIDINHTAITLSKYNSSFVSYKNFLTMNNSEENEFSLDEFTRIKPVIFNGDSRNLGAISGPDSKKYFFTQNSVNDDEYVGGTFDYILSHPPYKDCVSYSSNISGDLSRFPDSVEFQNEMKLVVGETYRLLKKNRFVTLGIGDNRFQCFYTTVGFQLIRNYINNGFDIIELIIKKQKNCQMYGLGTRLCTQFDFLLFTHELCKLNEADYIAIDKDSLREYSIGMGFNYRTQRQMVKSLPTDPRKVVMGTVWTFKLNYLAEFNNNFSFSDLCVAKIVKRFGLSFSYWELLTLEPNLKKYNFTENLNLGHKNMSISLSTHMNGYHDFKMDNFPVSSTMNECEKDIVPIKHNIKKRKVDFRRSTDTYEQKRQRQIQKNREMLTSLGLITELGEKSNDLPYLTSLGLTKSKTSSRSNLTNDRKLDNNEDSRGENSDIISDCSYFSGSGESSDYNSESDSEIELSDDESQSDKETKKSNDIDKKISNEDSTPLSLIVIPHIEGKDLFGNYKSWACKCLDNECGLNCGCQGSSPKNVIKNYRRMIVQLLLNNYKRLMNSGQIVIGVQDIRDPINGELWPMGMLVCEDIENSVSNTVLRLKELVVVVPEGYKNTKDLQYYKENNINISRNNSEEPNVRYVVDLPNKKIDHLPIVHAYYLVYMKLQ</sequence>